<feature type="signal peptide" evidence="6">
    <location>
        <begin position="1"/>
        <end position="17"/>
    </location>
</feature>
<proteinExistence type="predicted"/>
<dbReference type="PANTHER" id="PTHR12106:SF27">
    <property type="entry name" value="SORTILIN-RELATED RECEPTOR"/>
    <property type="match status" value="1"/>
</dbReference>
<dbReference type="OMA" id="FAPFYSV"/>
<dbReference type="eggNOG" id="KOG3511">
    <property type="taxonomic scope" value="Eukaryota"/>
</dbReference>
<dbReference type="Proteomes" id="UP000019763">
    <property type="component" value="Unassembled WGS sequence"/>
</dbReference>
<name>A0A023B441_GRENI</name>
<dbReference type="InterPro" id="IPR015943">
    <property type="entry name" value="WD40/YVTN_repeat-like_dom_sf"/>
</dbReference>
<comment type="caution">
    <text evidence="8">The sequence shown here is derived from an EMBL/GenBank/DDBJ whole genome shotgun (WGS) entry which is preliminary data.</text>
</comment>
<comment type="subcellular location">
    <subcellularLocation>
        <location evidence="1">Membrane</location>
    </subcellularLocation>
</comment>
<evidence type="ECO:0000259" key="7">
    <source>
        <dbReference type="SMART" id="SM00602"/>
    </source>
</evidence>
<dbReference type="OrthoDB" id="443634at2759"/>
<reference evidence="8" key="1">
    <citation type="submission" date="2013-12" db="EMBL/GenBank/DDBJ databases">
        <authorList>
            <person name="Omoto C.K."/>
            <person name="Sibley D."/>
            <person name="Venepally P."/>
            <person name="Hadjithomas M."/>
            <person name="Karamycheva S."/>
            <person name="Brunk B."/>
            <person name="Roos D."/>
            <person name="Caler E."/>
            <person name="Lorenzi H."/>
        </authorList>
    </citation>
    <scope>NUCLEOTIDE SEQUENCE</scope>
</reference>
<evidence type="ECO:0000256" key="2">
    <source>
        <dbReference type="ARBA" id="ARBA00022737"/>
    </source>
</evidence>
<dbReference type="InterPro" id="IPR031778">
    <property type="entry name" value="Sortilin_N"/>
</dbReference>
<evidence type="ECO:0000256" key="1">
    <source>
        <dbReference type="ARBA" id="ARBA00004370"/>
    </source>
</evidence>
<dbReference type="GO" id="GO:0006892">
    <property type="term" value="P:post-Golgi vesicle-mediated transport"/>
    <property type="evidence" value="ECO:0007669"/>
    <property type="project" value="TreeGrafter"/>
</dbReference>
<dbReference type="Gene3D" id="2.10.70.80">
    <property type="match status" value="1"/>
</dbReference>
<keyword evidence="9" id="KW-1185">Reference proteome</keyword>
<dbReference type="EMBL" id="AFNH02000778">
    <property type="protein sequence ID" value="EZG56353.1"/>
    <property type="molecule type" value="Genomic_DNA"/>
</dbReference>
<protein>
    <submittedName>
        <fullName evidence="8">Sortilin</fullName>
    </submittedName>
</protein>
<evidence type="ECO:0000256" key="3">
    <source>
        <dbReference type="ARBA" id="ARBA00023136"/>
    </source>
</evidence>
<dbReference type="Gene3D" id="2.130.10.10">
    <property type="entry name" value="YVTN repeat-like/Quinoprotein amine dehydrogenase"/>
    <property type="match status" value="1"/>
</dbReference>
<evidence type="ECO:0000313" key="9">
    <source>
        <dbReference type="Proteomes" id="UP000019763"/>
    </source>
</evidence>
<evidence type="ECO:0000256" key="4">
    <source>
        <dbReference type="ARBA" id="ARBA00023180"/>
    </source>
</evidence>
<dbReference type="InterPro" id="IPR050310">
    <property type="entry name" value="VPS10-sortilin"/>
</dbReference>
<dbReference type="GO" id="GO:0016020">
    <property type="term" value="C:membrane"/>
    <property type="evidence" value="ECO:0007669"/>
    <property type="project" value="UniProtKB-SubCell"/>
</dbReference>
<accession>A0A023B441</accession>
<keyword evidence="6" id="KW-0732">Signal</keyword>
<dbReference type="GeneID" id="22913702"/>
<keyword evidence="2" id="KW-0677">Repeat</keyword>
<dbReference type="VEuPathDB" id="CryptoDB:GNI_104190"/>
<evidence type="ECO:0000256" key="5">
    <source>
        <dbReference type="SAM" id="MobiDB-lite"/>
    </source>
</evidence>
<dbReference type="RefSeq" id="XP_011131282.1">
    <property type="nucleotide sequence ID" value="XM_011132980.1"/>
</dbReference>
<feature type="region of interest" description="Disordered" evidence="5">
    <location>
        <begin position="383"/>
        <end position="413"/>
    </location>
</feature>
<sequence length="895" mass="98806">MLRRLLWLICLLLPGLAALTDKKVDVTPTRFDSGLSDIQWLRQDHSVVMVLTTRGHVWRSPNSGRTFQDITYTVDKTLDKSEAESVTTPNNTVARGPPVRPERFFEFIKVHPTNKNYAVLLTKGDQTYLTMNAGITWYPLGRRTFVHNWVWHPLRPTHALMSEWTAGCRGRRPGPTIGDCNHQLYITTNGGRTVSKVADFVIQYNWGDKSLKEQADAIFMTQHTRVRKHQPRWGGWHANTEFVKLTNWGTKRHVLVPGGNKFLVAKDFVFVATVDDYLRQTVSLMVSSDGGRSFNKAQIPSSKMMEKSYTILDTSGGNVLIHVNHGSTSPGILEGNVYVSDSTGTKFSLSLPNNIRAATGECEFDKVVGVEGVYIANTRSDSVLEGGDGEEDLRRAGEEDEEGSMGMMKAASSRRQTSPVVRTVISFDKGGSWQYLKPPTKDTLGNRISCEDSQKCWLHLHGITHFDRFAPFYSSENALGLVMGTGNVGAHLSRDAADINTYISRDAGRTWAEAHKGSYIYEFGDHGGLVVMAHDNKKTGQVVFSWNEGQSWYDFTLGMNDVAVDNVIIEPTSTGLEFLVYGTIGEKGVLFHTDFGTLNQRQCIGMTRPDNPSKLDLSSAVAAGTVAGTVAAPVGAEGVVNAENSGPGLDQLSGGGSPAGGSDYEYWYTSQEEQNSRCMLGRRVKYVRKKPYRECFNGKDFVRLKDKHTCECSRENYMCETGFFRPVNHETDAECEPSPYEDREYMAIEGCTSSGVYYTHAWRKVPGDECKGGWAPEKVPMPCPPGSPMAAPARATLWTVVLSAVALGALSWASKHPLLRPYVQRAGLDQFVEVGYSVVGKAGESMQRGGEELFNFWTGKPEDENVTTTAALTLSNPPASHAAGIELNTTRLDII</sequence>
<evidence type="ECO:0000313" key="8">
    <source>
        <dbReference type="EMBL" id="EZG56353.1"/>
    </source>
</evidence>
<dbReference type="SMART" id="SM00602">
    <property type="entry name" value="VPS10"/>
    <property type="match status" value="1"/>
</dbReference>
<organism evidence="8 9">
    <name type="scientific">Gregarina niphandrodes</name>
    <name type="common">Septate eugregarine</name>
    <dbReference type="NCBI Taxonomy" id="110365"/>
    <lineage>
        <taxon>Eukaryota</taxon>
        <taxon>Sar</taxon>
        <taxon>Alveolata</taxon>
        <taxon>Apicomplexa</taxon>
        <taxon>Conoidasida</taxon>
        <taxon>Gregarinasina</taxon>
        <taxon>Eugregarinorida</taxon>
        <taxon>Gregarinidae</taxon>
        <taxon>Gregarina</taxon>
    </lineage>
</organism>
<feature type="chain" id="PRO_5001511470" evidence="6">
    <location>
        <begin position="18"/>
        <end position="895"/>
    </location>
</feature>
<dbReference type="InterPro" id="IPR006581">
    <property type="entry name" value="VPS10"/>
</dbReference>
<dbReference type="SUPFAM" id="SSF110296">
    <property type="entry name" value="Oligoxyloglucan reducing end-specific cellobiohydrolase"/>
    <property type="match status" value="2"/>
</dbReference>
<gene>
    <name evidence="8" type="ORF">GNI_104190</name>
</gene>
<dbReference type="Pfam" id="PF15902">
    <property type="entry name" value="Sortilin-Vps10"/>
    <property type="match status" value="1"/>
</dbReference>
<dbReference type="Gene3D" id="3.30.60.270">
    <property type="match status" value="1"/>
</dbReference>
<feature type="domain" description="VPS10" evidence="7">
    <location>
        <begin position="46"/>
        <end position="788"/>
    </location>
</feature>
<keyword evidence="3" id="KW-0472">Membrane</keyword>
<dbReference type="GO" id="GO:0005794">
    <property type="term" value="C:Golgi apparatus"/>
    <property type="evidence" value="ECO:0007669"/>
    <property type="project" value="TreeGrafter"/>
</dbReference>
<dbReference type="PANTHER" id="PTHR12106">
    <property type="entry name" value="SORTILIN RELATED"/>
    <property type="match status" value="1"/>
</dbReference>
<dbReference type="InterPro" id="IPR031777">
    <property type="entry name" value="Sortilin_C"/>
</dbReference>
<dbReference type="AlphaFoldDB" id="A0A023B441"/>
<evidence type="ECO:0000256" key="6">
    <source>
        <dbReference type="SAM" id="SignalP"/>
    </source>
</evidence>
<dbReference type="Pfam" id="PF15901">
    <property type="entry name" value="Sortilin_C"/>
    <property type="match status" value="1"/>
</dbReference>
<keyword evidence="4" id="KW-0325">Glycoprotein</keyword>